<dbReference type="AlphaFoldDB" id="A0A0D2IZE9"/>
<feature type="transmembrane region" description="Helical" evidence="6">
    <location>
        <begin position="160"/>
        <end position="177"/>
    </location>
</feature>
<keyword evidence="4 6" id="KW-0472">Membrane</keyword>
<dbReference type="SUPFAM" id="SSF103473">
    <property type="entry name" value="MFS general substrate transporter"/>
    <property type="match status" value="1"/>
</dbReference>
<dbReference type="GeneID" id="25291534"/>
<keyword evidence="3 6" id="KW-1133">Transmembrane helix</keyword>
<dbReference type="InterPro" id="IPR011701">
    <property type="entry name" value="MFS"/>
</dbReference>
<dbReference type="GO" id="GO:0005886">
    <property type="term" value="C:plasma membrane"/>
    <property type="evidence" value="ECO:0007669"/>
    <property type="project" value="TreeGrafter"/>
</dbReference>
<evidence type="ECO:0000313" key="7">
    <source>
        <dbReference type="EMBL" id="KIX08806.1"/>
    </source>
</evidence>
<keyword evidence="2 6" id="KW-0812">Transmembrane</keyword>
<keyword evidence="8" id="KW-1185">Reference proteome</keyword>
<feature type="transmembrane region" description="Helical" evidence="6">
    <location>
        <begin position="99"/>
        <end position="118"/>
    </location>
</feature>
<dbReference type="PANTHER" id="PTHR23502">
    <property type="entry name" value="MAJOR FACILITATOR SUPERFAMILY"/>
    <property type="match status" value="1"/>
</dbReference>
<evidence type="ECO:0008006" key="9">
    <source>
        <dbReference type="Google" id="ProtNLM"/>
    </source>
</evidence>
<proteinExistence type="predicted"/>
<name>A0A0D2IZE9_9EURO</name>
<dbReference type="VEuPathDB" id="FungiDB:Z518_03463"/>
<evidence type="ECO:0000256" key="1">
    <source>
        <dbReference type="ARBA" id="ARBA00004141"/>
    </source>
</evidence>
<reference evidence="7 8" key="1">
    <citation type="submission" date="2015-01" db="EMBL/GenBank/DDBJ databases">
        <title>The Genome Sequence of Rhinocladiella mackenzie CBS 650.93.</title>
        <authorList>
            <consortium name="The Broad Institute Genomics Platform"/>
            <person name="Cuomo C."/>
            <person name="de Hoog S."/>
            <person name="Gorbushina A."/>
            <person name="Stielow B."/>
            <person name="Teixiera M."/>
            <person name="Abouelleil A."/>
            <person name="Chapman S.B."/>
            <person name="Priest M."/>
            <person name="Young S.K."/>
            <person name="Wortman J."/>
            <person name="Nusbaum C."/>
            <person name="Birren B."/>
        </authorList>
    </citation>
    <scope>NUCLEOTIDE SEQUENCE [LARGE SCALE GENOMIC DNA]</scope>
    <source>
        <strain evidence="7 8">CBS 650.93</strain>
    </source>
</reference>
<dbReference type="Proteomes" id="UP000053617">
    <property type="component" value="Unassembled WGS sequence"/>
</dbReference>
<dbReference type="GO" id="GO:0022857">
    <property type="term" value="F:transmembrane transporter activity"/>
    <property type="evidence" value="ECO:0007669"/>
    <property type="project" value="InterPro"/>
</dbReference>
<feature type="region of interest" description="Disordered" evidence="5">
    <location>
        <begin position="1"/>
        <end position="21"/>
    </location>
</feature>
<dbReference type="Pfam" id="PF07690">
    <property type="entry name" value="MFS_1"/>
    <property type="match status" value="1"/>
</dbReference>
<evidence type="ECO:0000256" key="4">
    <source>
        <dbReference type="ARBA" id="ARBA00023136"/>
    </source>
</evidence>
<evidence type="ECO:0000256" key="3">
    <source>
        <dbReference type="ARBA" id="ARBA00022989"/>
    </source>
</evidence>
<evidence type="ECO:0000256" key="5">
    <source>
        <dbReference type="SAM" id="MobiDB-lite"/>
    </source>
</evidence>
<dbReference type="RefSeq" id="XP_013275942.1">
    <property type="nucleotide sequence ID" value="XM_013420488.1"/>
</dbReference>
<feature type="transmembrane region" description="Helical" evidence="6">
    <location>
        <begin position="130"/>
        <end position="148"/>
    </location>
</feature>
<feature type="transmembrane region" description="Helical" evidence="6">
    <location>
        <begin position="454"/>
        <end position="474"/>
    </location>
</feature>
<protein>
    <recommendedName>
        <fullName evidence="9">Major facilitator superfamily (MFS) profile domain-containing protein</fullName>
    </recommendedName>
</protein>
<dbReference type="PANTHER" id="PTHR23502:SF4">
    <property type="entry name" value="MAJOR FACILITATOR SUPERFAMILY (MFS) PROFILE DOMAIN-CONTAINING PROTEIN-RELATED"/>
    <property type="match status" value="1"/>
</dbReference>
<gene>
    <name evidence="7" type="ORF">Z518_03463</name>
</gene>
<dbReference type="EMBL" id="KN847476">
    <property type="protein sequence ID" value="KIX08806.1"/>
    <property type="molecule type" value="Genomic_DNA"/>
</dbReference>
<dbReference type="HOGENOM" id="CLU_008455_13_0_1"/>
<feature type="transmembrane region" description="Helical" evidence="6">
    <location>
        <begin position="386"/>
        <end position="406"/>
    </location>
</feature>
<sequence>MTTENSLRPPEKASPTAQPVEPVESIDTIAAAFKAAPGTEILYDQEGERGSVSQRLHKLQHVRHGDGHILLVPQPSLTDPNDPLRWSTLKKWAAFGNGLYYAFLGSVTGPIMAAWLVTGAASLDVPLRNMAYATGATLICQGVANTLWMPFAIKYGRRPVYLLSTFLMGLACVWLGVASQKSYLSLLLARAFLGAWEAPIESIVPSTITDIFFLHDRGSKVAMYGLSVLGGNELGPVLSAFMIQALGMDWAYYIVAIFIGINVLTMFFFMPETRFLGSRPSILTDVTESSGVKEGAYHLEVHEDEEHLAPKKRTFVQALAFWGQGDPEVSLWRAFLRPFVLLAYPTVVWACFIYGMALSWNVLLAVLTGQLFSPPPYSFDSESQGLVFLSPLVGSLIGTYLCGPMADSIANYYTRRNHGIREPEMRLPTCIVAAALTFFGALMAGLCFTHQTHWAGPVVGIGVLSTGAQMGATLGMNYALDCHKELSVELMVTVASLKSAIAWIWTWVANDWLTDDGPLVVFLSIGAVSVVVYLSTIVFYLRGKAIRTWLLEKDILKLLGL</sequence>
<evidence type="ECO:0000256" key="6">
    <source>
        <dbReference type="SAM" id="Phobius"/>
    </source>
</evidence>
<dbReference type="Gene3D" id="1.20.1250.20">
    <property type="entry name" value="MFS general substrate transporter like domains"/>
    <property type="match status" value="1"/>
</dbReference>
<dbReference type="OrthoDB" id="5215911at2759"/>
<feature type="transmembrane region" description="Helical" evidence="6">
    <location>
        <begin position="520"/>
        <end position="541"/>
    </location>
</feature>
<feature type="transmembrane region" description="Helical" evidence="6">
    <location>
        <begin position="339"/>
        <end position="366"/>
    </location>
</feature>
<organism evidence="7 8">
    <name type="scientific">Rhinocladiella mackenziei CBS 650.93</name>
    <dbReference type="NCBI Taxonomy" id="1442369"/>
    <lineage>
        <taxon>Eukaryota</taxon>
        <taxon>Fungi</taxon>
        <taxon>Dikarya</taxon>
        <taxon>Ascomycota</taxon>
        <taxon>Pezizomycotina</taxon>
        <taxon>Eurotiomycetes</taxon>
        <taxon>Chaetothyriomycetidae</taxon>
        <taxon>Chaetothyriales</taxon>
        <taxon>Herpotrichiellaceae</taxon>
        <taxon>Rhinocladiella</taxon>
    </lineage>
</organism>
<accession>A0A0D2IZE9</accession>
<feature type="transmembrane region" description="Helical" evidence="6">
    <location>
        <begin position="427"/>
        <end position="448"/>
    </location>
</feature>
<evidence type="ECO:0000256" key="2">
    <source>
        <dbReference type="ARBA" id="ARBA00022692"/>
    </source>
</evidence>
<dbReference type="InterPro" id="IPR036259">
    <property type="entry name" value="MFS_trans_sf"/>
</dbReference>
<feature type="transmembrane region" description="Helical" evidence="6">
    <location>
        <begin position="250"/>
        <end position="269"/>
    </location>
</feature>
<evidence type="ECO:0000313" key="8">
    <source>
        <dbReference type="Proteomes" id="UP000053617"/>
    </source>
</evidence>
<comment type="subcellular location">
    <subcellularLocation>
        <location evidence="1">Membrane</location>
        <topology evidence="1">Multi-pass membrane protein</topology>
    </subcellularLocation>
</comment>
<feature type="transmembrane region" description="Helical" evidence="6">
    <location>
        <begin position="486"/>
        <end position="508"/>
    </location>
</feature>